<evidence type="ECO:0000313" key="3">
    <source>
        <dbReference type="Proteomes" id="UP001183607"/>
    </source>
</evidence>
<sequence length="253" mass="28681">MARQLRFTGTDSKVDGCPALHADESTGEVIVQGTPVTDPADLAQLQHFGPGEAAVAVPRELLVHWGPKELVRVPELVDRTTFRRLFETFQHTAWRLETRRGYASDREDPDFRAFLVTGSSPCDPDEPWFLNIKAQTETGKTVGRVRVMDNPPTTEQLFLLDYARHNAAVGEDIRYLWRQDADRAALPAEDFWIFDSRLVAVLRFDDADNITDIELITEPAEVVRYCVVRDAATPTSSRGLRTTRRWPAARWSM</sequence>
<feature type="domain" description="DUF6879" evidence="1">
    <location>
        <begin position="81"/>
        <end position="235"/>
    </location>
</feature>
<organism evidence="2 3">
    <name type="scientific">Streptomyces evansiae</name>
    <dbReference type="NCBI Taxonomy" id="3075535"/>
    <lineage>
        <taxon>Bacteria</taxon>
        <taxon>Bacillati</taxon>
        <taxon>Actinomycetota</taxon>
        <taxon>Actinomycetes</taxon>
        <taxon>Kitasatosporales</taxon>
        <taxon>Streptomycetaceae</taxon>
        <taxon>Streptomyces</taxon>
    </lineage>
</organism>
<gene>
    <name evidence="2" type="ORF">RM574_29940</name>
</gene>
<dbReference type="AlphaFoldDB" id="A0ABD5EE84"/>
<accession>A0ABD5EE84</accession>
<dbReference type="RefSeq" id="WP_254667260.1">
    <property type="nucleotide sequence ID" value="NZ_JAVRER010000103.1"/>
</dbReference>
<dbReference type="EMBL" id="JAVRER010000103">
    <property type="protein sequence ID" value="MDT0419699.1"/>
    <property type="molecule type" value="Genomic_DNA"/>
</dbReference>
<dbReference type="Pfam" id="PF21806">
    <property type="entry name" value="DUF6879"/>
    <property type="match status" value="1"/>
</dbReference>
<dbReference type="InterPro" id="IPR049244">
    <property type="entry name" value="DUF6879"/>
</dbReference>
<comment type="caution">
    <text evidence="2">The sequence shown here is derived from an EMBL/GenBank/DDBJ whole genome shotgun (WGS) entry which is preliminary data.</text>
</comment>
<evidence type="ECO:0000259" key="1">
    <source>
        <dbReference type="Pfam" id="PF21806"/>
    </source>
</evidence>
<dbReference type="Proteomes" id="UP001183607">
    <property type="component" value="Unassembled WGS sequence"/>
</dbReference>
<proteinExistence type="predicted"/>
<evidence type="ECO:0000313" key="2">
    <source>
        <dbReference type="EMBL" id="MDT0419699.1"/>
    </source>
</evidence>
<reference evidence="3" key="1">
    <citation type="submission" date="2023-07" db="EMBL/GenBank/DDBJ databases">
        <title>30 novel species of actinomycetes from the DSMZ collection.</title>
        <authorList>
            <person name="Nouioui I."/>
        </authorList>
    </citation>
    <scope>NUCLEOTIDE SEQUENCE [LARGE SCALE GENOMIC DNA]</scope>
    <source>
        <strain evidence="3">DSM 41982</strain>
    </source>
</reference>
<protein>
    <recommendedName>
        <fullName evidence="1">DUF6879 domain-containing protein</fullName>
    </recommendedName>
</protein>
<name>A0ABD5EE84_9ACTN</name>